<dbReference type="AlphaFoldDB" id="A0A940IHE9"/>
<reference evidence="3" key="1">
    <citation type="submission" date="2020-10" db="EMBL/GenBank/DDBJ databases">
        <authorList>
            <person name="Gilroy R."/>
        </authorList>
    </citation>
    <scope>NUCLEOTIDE SEQUENCE</scope>
    <source>
        <strain evidence="3">G3-8215</strain>
    </source>
</reference>
<dbReference type="SUPFAM" id="SSF47413">
    <property type="entry name" value="lambda repressor-like DNA-binding domains"/>
    <property type="match status" value="1"/>
</dbReference>
<protein>
    <submittedName>
        <fullName evidence="3">Helix-turn-helix transcriptional regulator</fullName>
    </submittedName>
</protein>
<proteinExistence type="predicted"/>
<feature type="domain" description="HTH cro/C1-type" evidence="2">
    <location>
        <begin position="10"/>
        <end position="65"/>
    </location>
</feature>
<dbReference type="GO" id="GO:0003677">
    <property type="term" value="F:DNA binding"/>
    <property type="evidence" value="ECO:0007669"/>
    <property type="project" value="InterPro"/>
</dbReference>
<dbReference type="InterPro" id="IPR010982">
    <property type="entry name" value="Lambda_DNA-bd_dom_sf"/>
</dbReference>
<dbReference type="EMBL" id="JADILV010000005">
    <property type="protein sequence ID" value="MBO8482618.1"/>
    <property type="molecule type" value="Genomic_DNA"/>
</dbReference>
<dbReference type="CDD" id="cd00093">
    <property type="entry name" value="HTH_XRE"/>
    <property type="match status" value="1"/>
</dbReference>
<dbReference type="Pfam" id="PF01381">
    <property type="entry name" value="HTH_3"/>
    <property type="match status" value="1"/>
</dbReference>
<gene>
    <name evidence="3" type="ORF">IAB75_00640</name>
</gene>
<reference evidence="3" key="2">
    <citation type="journal article" date="2021" name="PeerJ">
        <title>Extensive microbial diversity within the chicken gut microbiome revealed by metagenomics and culture.</title>
        <authorList>
            <person name="Gilroy R."/>
            <person name="Ravi A."/>
            <person name="Getino M."/>
            <person name="Pursley I."/>
            <person name="Horton D.L."/>
            <person name="Alikhan N.F."/>
            <person name="Baker D."/>
            <person name="Gharbi K."/>
            <person name="Hall N."/>
            <person name="Watson M."/>
            <person name="Adriaenssens E.M."/>
            <person name="Foster-Nyarko E."/>
            <person name="Jarju S."/>
            <person name="Secka A."/>
            <person name="Antonio M."/>
            <person name="Oren A."/>
            <person name="Chaudhuri R.R."/>
            <person name="La Ragione R."/>
            <person name="Hildebrand F."/>
            <person name="Pallen M.J."/>
        </authorList>
    </citation>
    <scope>NUCLEOTIDE SEQUENCE</scope>
    <source>
        <strain evidence="3">G3-8215</strain>
    </source>
</reference>
<evidence type="ECO:0000313" key="3">
    <source>
        <dbReference type="EMBL" id="MBO8482618.1"/>
    </source>
</evidence>
<dbReference type="SMART" id="SM00530">
    <property type="entry name" value="HTH_XRE"/>
    <property type="match status" value="1"/>
</dbReference>
<comment type="caution">
    <text evidence="3">The sequence shown here is derived from an EMBL/GenBank/DDBJ whole genome shotgun (WGS) entry which is preliminary data.</text>
</comment>
<organism evidence="3 4">
    <name type="scientific">Candidatus Cryptobacteroides avicola</name>
    <dbReference type="NCBI Taxonomy" id="2840757"/>
    <lineage>
        <taxon>Bacteria</taxon>
        <taxon>Pseudomonadati</taxon>
        <taxon>Bacteroidota</taxon>
        <taxon>Bacteroidia</taxon>
        <taxon>Bacteroidales</taxon>
        <taxon>Candidatus Cryptobacteroides</taxon>
    </lineage>
</organism>
<evidence type="ECO:0000313" key="4">
    <source>
        <dbReference type="Proteomes" id="UP000725002"/>
    </source>
</evidence>
<accession>A0A940IHE9</accession>
<name>A0A940IHE9_9BACT</name>
<evidence type="ECO:0000259" key="2">
    <source>
        <dbReference type="SMART" id="SM00530"/>
    </source>
</evidence>
<evidence type="ECO:0000256" key="1">
    <source>
        <dbReference type="SAM" id="Coils"/>
    </source>
</evidence>
<feature type="coiled-coil region" evidence="1">
    <location>
        <begin position="96"/>
        <end position="123"/>
    </location>
</feature>
<dbReference type="InterPro" id="IPR001387">
    <property type="entry name" value="Cro/C1-type_HTH"/>
</dbReference>
<dbReference type="Proteomes" id="UP000725002">
    <property type="component" value="Unassembled WGS sequence"/>
</dbReference>
<keyword evidence="1" id="KW-0175">Coiled coil</keyword>
<dbReference type="Gene3D" id="1.10.260.40">
    <property type="entry name" value="lambda repressor-like DNA-binding domains"/>
    <property type="match status" value="1"/>
</dbReference>
<sequence>MISTEEFKLLLQQIKVQEKLNQSEIASKLGVKSTYLSDMANGRVPVTESVIKGLSELFHIKCMNQSISGNVISHSTVTQDNRSYYSDSPDVLRAEIDKLDRIIEEKEERIKEKDAQIKEKDAQIKTLLEILKK</sequence>